<dbReference type="GO" id="GO:0015658">
    <property type="term" value="F:branched-chain amino acid transmembrane transporter activity"/>
    <property type="evidence" value="ECO:0007669"/>
    <property type="project" value="InterPro"/>
</dbReference>
<dbReference type="Pfam" id="PF02653">
    <property type="entry name" value="BPD_transp_2"/>
    <property type="match status" value="1"/>
</dbReference>
<evidence type="ECO:0000256" key="6">
    <source>
        <dbReference type="SAM" id="Phobius"/>
    </source>
</evidence>
<dbReference type="Proteomes" id="UP000186019">
    <property type="component" value="Unassembled WGS sequence"/>
</dbReference>
<evidence type="ECO:0000313" key="7">
    <source>
        <dbReference type="EMBL" id="SIS09309.1"/>
    </source>
</evidence>
<evidence type="ECO:0000313" key="8">
    <source>
        <dbReference type="Proteomes" id="UP000186019"/>
    </source>
</evidence>
<evidence type="ECO:0000256" key="2">
    <source>
        <dbReference type="ARBA" id="ARBA00022475"/>
    </source>
</evidence>
<dbReference type="InterPro" id="IPR001851">
    <property type="entry name" value="ABC_transp_permease"/>
</dbReference>
<evidence type="ECO:0000256" key="4">
    <source>
        <dbReference type="ARBA" id="ARBA00022989"/>
    </source>
</evidence>
<feature type="transmembrane region" description="Helical" evidence="6">
    <location>
        <begin position="210"/>
        <end position="235"/>
    </location>
</feature>
<dbReference type="GO" id="GO:0005886">
    <property type="term" value="C:plasma membrane"/>
    <property type="evidence" value="ECO:0007669"/>
    <property type="project" value="UniProtKB-SubCell"/>
</dbReference>
<dbReference type="OrthoDB" id="9804361at2"/>
<keyword evidence="2" id="KW-1003">Cell membrane</keyword>
<dbReference type="PANTHER" id="PTHR30482">
    <property type="entry name" value="HIGH-AFFINITY BRANCHED-CHAIN AMINO ACID TRANSPORT SYSTEM PERMEASE"/>
    <property type="match status" value="1"/>
</dbReference>
<feature type="transmembrane region" description="Helical" evidence="6">
    <location>
        <begin position="37"/>
        <end position="57"/>
    </location>
</feature>
<sequence>MFRHTPLRIVTLLSLVAGMIVAAFTAGYFGLEILAEIIVLAILVVALDLVAGFGGMVSLCHGALLGFGAYAFAVLTGHFGWDAFPAMAAAIALTGMTGWIIGAICSGSHGIYFIMVTLAFGQMAYSFVFGSTFLGGDDGLGGISRPDLSAIGVNLNDSRSFVLYALVCAVIAYLFAAAFLRSGVGRSLVGVKQSEQRMRALGLVPWRTKAHAFGVSGLIAGLAGVLAAQHIMYISPGLLSWTVSGEALVVVILGGLGTLVGPIVGAVAFVLIKHEVSAITPYWHLVVGIILIAVVMSRANGMFGFVEARLEARRKRSIPGSKATSDLEGEVRDA</sequence>
<comment type="subcellular location">
    <subcellularLocation>
        <location evidence="1">Cell membrane</location>
        <topology evidence="1">Multi-pass membrane protein</topology>
    </subcellularLocation>
</comment>
<feature type="transmembrane region" description="Helical" evidence="6">
    <location>
        <begin position="64"/>
        <end position="81"/>
    </location>
</feature>
<dbReference type="CDD" id="cd06581">
    <property type="entry name" value="TM_PBP1_LivM_like"/>
    <property type="match status" value="1"/>
</dbReference>
<name>A0A1N7G9Q4_9RHOB</name>
<feature type="transmembrane region" description="Helical" evidence="6">
    <location>
        <begin position="87"/>
        <end position="105"/>
    </location>
</feature>
<keyword evidence="8" id="KW-1185">Reference proteome</keyword>
<dbReference type="STRING" id="573024.SAMN05216208_0322"/>
<feature type="transmembrane region" description="Helical" evidence="6">
    <location>
        <begin position="112"/>
        <end position="134"/>
    </location>
</feature>
<dbReference type="InterPro" id="IPR043428">
    <property type="entry name" value="LivM-like"/>
</dbReference>
<dbReference type="EMBL" id="FTNV01000001">
    <property type="protein sequence ID" value="SIS09309.1"/>
    <property type="molecule type" value="Genomic_DNA"/>
</dbReference>
<organism evidence="7 8">
    <name type="scientific">Roseovarius nanhaiticus</name>
    <dbReference type="NCBI Taxonomy" id="573024"/>
    <lineage>
        <taxon>Bacteria</taxon>
        <taxon>Pseudomonadati</taxon>
        <taxon>Pseudomonadota</taxon>
        <taxon>Alphaproteobacteria</taxon>
        <taxon>Rhodobacterales</taxon>
        <taxon>Roseobacteraceae</taxon>
        <taxon>Roseovarius</taxon>
    </lineage>
</organism>
<keyword evidence="5 6" id="KW-0472">Membrane</keyword>
<evidence type="ECO:0000256" key="5">
    <source>
        <dbReference type="ARBA" id="ARBA00023136"/>
    </source>
</evidence>
<accession>A0A1N7G9Q4</accession>
<dbReference type="AlphaFoldDB" id="A0A1N7G9Q4"/>
<feature type="transmembrane region" description="Helical" evidence="6">
    <location>
        <begin position="161"/>
        <end position="189"/>
    </location>
</feature>
<feature type="transmembrane region" description="Helical" evidence="6">
    <location>
        <begin position="283"/>
        <end position="306"/>
    </location>
</feature>
<gene>
    <name evidence="7" type="ORF">SAMN05421666_1814</name>
</gene>
<dbReference type="RefSeq" id="WP_076532800.1">
    <property type="nucleotide sequence ID" value="NZ_FOAC01000001.1"/>
</dbReference>
<keyword evidence="3 6" id="KW-0812">Transmembrane</keyword>
<feature type="transmembrane region" description="Helical" evidence="6">
    <location>
        <begin position="12"/>
        <end position="31"/>
    </location>
</feature>
<evidence type="ECO:0000256" key="3">
    <source>
        <dbReference type="ARBA" id="ARBA00022692"/>
    </source>
</evidence>
<protein>
    <submittedName>
        <fullName evidence="7">Amino acid/amide ABC transporter membrane protein 2, HAAT family</fullName>
    </submittedName>
</protein>
<proteinExistence type="predicted"/>
<dbReference type="PANTHER" id="PTHR30482:SF17">
    <property type="entry name" value="ABC TRANSPORTER ATP-BINDING PROTEIN"/>
    <property type="match status" value="1"/>
</dbReference>
<evidence type="ECO:0000256" key="1">
    <source>
        <dbReference type="ARBA" id="ARBA00004651"/>
    </source>
</evidence>
<feature type="transmembrane region" description="Helical" evidence="6">
    <location>
        <begin position="247"/>
        <end position="271"/>
    </location>
</feature>
<reference evidence="7 8" key="1">
    <citation type="submission" date="2017-01" db="EMBL/GenBank/DDBJ databases">
        <authorList>
            <person name="Mah S.A."/>
            <person name="Swanson W.J."/>
            <person name="Moy G.W."/>
            <person name="Vacquier V.D."/>
        </authorList>
    </citation>
    <scope>NUCLEOTIDE SEQUENCE [LARGE SCALE GENOMIC DNA]</scope>
    <source>
        <strain evidence="7 8">DSM 29590</strain>
    </source>
</reference>
<keyword evidence="4 6" id="KW-1133">Transmembrane helix</keyword>